<gene>
    <name evidence="1" type="ORF">COI65_18215</name>
</gene>
<proteinExistence type="predicted"/>
<accession>A0A2C5PNL7</accession>
<reference evidence="1 2" key="1">
    <citation type="submission" date="2017-09" db="EMBL/GenBank/DDBJ databases">
        <title>Large-scale bioinformatics analysis of Bacillus genomes uncovers conserved roles of natural products in bacterial physiology.</title>
        <authorList>
            <consortium name="Agbiome Team Llc"/>
            <person name="Bleich R.M."/>
            <person name="Grubbs K.J."/>
            <person name="Santa Maria K.C."/>
            <person name="Allen S.E."/>
            <person name="Farag S."/>
            <person name="Shank E.A."/>
            <person name="Bowers A."/>
        </authorList>
    </citation>
    <scope>NUCLEOTIDE SEQUENCE [LARGE SCALE GENOMIC DNA]</scope>
    <source>
        <strain evidence="1 2">AFS029838</strain>
    </source>
</reference>
<dbReference type="EMBL" id="NUUQ01000024">
    <property type="protein sequence ID" value="PHG59370.1"/>
    <property type="molecule type" value="Genomic_DNA"/>
</dbReference>
<dbReference type="Proteomes" id="UP000222503">
    <property type="component" value="Unassembled WGS sequence"/>
</dbReference>
<sequence length="107" mass="12746">MNIKYDEYELLEIFESEPEDYFIPGAGAYRYSKIDKLGFELVMIMCYYEETVELKMFYENNCIFETNMDSAKRIYTRNDSLYVQGGVGNKTIEVKFKPHFTIQIEKL</sequence>
<protein>
    <submittedName>
        <fullName evidence="1">Uncharacterized protein</fullName>
    </submittedName>
</protein>
<dbReference type="CDD" id="cd20698">
    <property type="entry name" value="CdiI_Kp-like"/>
    <property type="match status" value="1"/>
</dbReference>
<comment type="caution">
    <text evidence="1">The sequence shown here is derived from an EMBL/GenBank/DDBJ whole genome shotgun (WGS) entry which is preliminary data.</text>
</comment>
<dbReference type="AlphaFoldDB" id="A0A2C5PNL7"/>
<dbReference type="RefSeq" id="WP_098721824.1">
    <property type="nucleotide sequence ID" value="NZ_NUUQ01000024.1"/>
</dbReference>
<name>A0A2C5PNL7_9BACI</name>
<evidence type="ECO:0000313" key="1">
    <source>
        <dbReference type="EMBL" id="PHG59370.1"/>
    </source>
</evidence>
<organism evidence="1 2">
    <name type="scientific">Bacillus wiedmannii</name>
    <dbReference type="NCBI Taxonomy" id="1890302"/>
    <lineage>
        <taxon>Bacteria</taxon>
        <taxon>Bacillati</taxon>
        <taxon>Bacillota</taxon>
        <taxon>Bacilli</taxon>
        <taxon>Bacillales</taxon>
        <taxon>Bacillaceae</taxon>
        <taxon>Bacillus</taxon>
        <taxon>Bacillus cereus group</taxon>
    </lineage>
</organism>
<evidence type="ECO:0000313" key="2">
    <source>
        <dbReference type="Proteomes" id="UP000222503"/>
    </source>
</evidence>